<dbReference type="PANTHER" id="PTHR13561:SF20">
    <property type="entry name" value="DNA TOPOISOMERASE 2-BINDING PROTEIN 1"/>
    <property type="match status" value="1"/>
</dbReference>
<dbReference type="SUPFAM" id="SSF52113">
    <property type="entry name" value="BRCT domain"/>
    <property type="match status" value="2"/>
</dbReference>
<dbReference type="GO" id="GO:0007095">
    <property type="term" value="P:mitotic G2 DNA damage checkpoint signaling"/>
    <property type="evidence" value="ECO:0007669"/>
    <property type="project" value="TreeGrafter"/>
</dbReference>
<dbReference type="Proteomes" id="UP000031737">
    <property type="component" value="Unassembled WGS sequence"/>
</dbReference>
<keyword evidence="4" id="KW-1185">Reference proteome</keyword>
<dbReference type="InterPro" id="IPR001357">
    <property type="entry name" value="BRCT_dom"/>
</dbReference>
<dbReference type="AlphaFoldDB" id="A0A061J6L5"/>
<dbReference type="CDD" id="cd00027">
    <property type="entry name" value="BRCT"/>
    <property type="match status" value="1"/>
</dbReference>
<sequence>MLRGHVFVAAPDVPQDVRSLIAACGGHVVASLEASVTLGLVVRGGAVKLDCAAQLRGLRIPILRSSWVRASVAAGHLLPMKHPHAEHDPALFESLRFTTTMLSGDTKERAVAAIQFFGGTYSPDLTNATDILLYGEWGRTAGNTTEATERSLKWRCAWEWAIPHAHISWLQECISSGQRGALPQSSTTTTTTPPPTPPLSAAAVMTIRNGEEDESSCGSAHEAAGKRCISFSHLRRQKRSRIEDVKSACDALEPTVSRVLISELCGSIFEE</sequence>
<evidence type="ECO:0000256" key="1">
    <source>
        <dbReference type="ARBA" id="ARBA00022737"/>
    </source>
</evidence>
<evidence type="ECO:0000313" key="3">
    <source>
        <dbReference type="EMBL" id="ESL09975.1"/>
    </source>
</evidence>
<feature type="domain" description="BRCT" evidence="2">
    <location>
        <begin position="87"/>
        <end position="178"/>
    </location>
</feature>
<dbReference type="PANTHER" id="PTHR13561">
    <property type="entry name" value="DNA REPLICATION REGULATOR DPB11-RELATED"/>
    <property type="match status" value="1"/>
</dbReference>
<feature type="domain" description="BRCT" evidence="2">
    <location>
        <begin position="1"/>
        <end position="85"/>
    </location>
</feature>
<dbReference type="OrthoDB" id="245697at2759"/>
<reference evidence="3 4" key="1">
    <citation type="submission" date="2013-07" db="EMBL/GenBank/DDBJ databases">
        <authorList>
            <person name="Stoco P.H."/>
            <person name="Wagner G."/>
            <person name="Gerber A."/>
            <person name="Zaha A."/>
            <person name="Thompson C."/>
            <person name="Bartholomeu D.C."/>
            <person name="Luckemeyer D.D."/>
            <person name="Bahia D."/>
            <person name="Loreto E."/>
            <person name="Prestes E.B."/>
            <person name="Lima F.M."/>
            <person name="Rodrigues-Luiz G."/>
            <person name="Vallejo G.A."/>
            <person name="Filho J.F."/>
            <person name="Monteiro K.M."/>
            <person name="Tyler K.M."/>
            <person name="de Almeida L.G."/>
            <person name="Ortiz M.F."/>
            <person name="Siervo M.A."/>
            <person name="de Moraes M.H."/>
            <person name="Cunha O.L."/>
            <person name="Mendonca-Neto R."/>
            <person name="Silva R."/>
            <person name="Teixeira S.M."/>
            <person name="Murta S.M."/>
            <person name="Sincero T.C."/>
            <person name="Mendes T.A."/>
            <person name="Urmenyi T.P."/>
            <person name="Silva V.G."/>
            <person name="da Rocha W.D."/>
            <person name="Andersson B."/>
            <person name="Romanha A.J."/>
            <person name="Steindel M."/>
            <person name="de Vasconcelos A.T."/>
            <person name="Grisard E.C."/>
        </authorList>
    </citation>
    <scope>NUCLEOTIDE SEQUENCE [LARGE SCALE GENOMIC DNA]</scope>
    <source>
        <strain evidence="3 4">SC58</strain>
    </source>
</reference>
<dbReference type="GO" id="GO:0033314">
    <property type="term" value="P:mitotic DNA replication checkpoint signaling"/>
    <property type="evidence" value="ECO:0007669"/>
    <property type="project" value="TreeGrafter"/>
</dbReference>
<evidence type="ECO:0000259" key="2">
    <source>
        <dbReference type="PROSITE" id="PS50172"/>
    </source>
</evidence>
<organism evidence="3 4">
    <name type="scientific">Trypanosoma rangeli SC58</name>
    <dbReference type="NCBI Taxonomy" id="429131"/>
    <lineage>
        <taxon>Eukaryota</taxon>
        <taxon>Discoba</taxon>
        <taxon>Euglenozoa</taxon>
        <taxon>Kinetoplastea</taxon>
        <taxon>Metakinetoplastina</taxon>
        <taxon>Trypanosomatida</taxon>
        <taxon>Trypanosomatidae</taxon>
        <taxon>Trypanosoma</taxon>
        <taxon>Herpetosoma</taxon>
    </lineage>
</organism>
<dbReference type="EMBL" id="AUPL01002298">
    <property type="protein sequence ID" value="ESL09975.1"/>
    <property type="molecule type" value="Genomic_DNA"/>
</dbReference>
<dbReference type="InterPro" id="IPR036420">
    <property type="entry name" value="BRCT_dom_sf"/>
</dbReference>
<accession>A0A061J6L5</accession>
<dbReference type="VEuPathDB" id="TriTrypDB:TRSC58_02298"/>
<protein>
    <recommendedName>
        <fullName evidence="2">BRCT domain-containing protein</fullName>
    </recommendedName>
</protein>
<dbReference type="PROSITE" id="PS50172">
    <property type="entry name" value="BRCT"/>
    <property type="match status" value="2"/>
</dbReference>
<proteinExistence type="predicted"/>
<name>A0A061J6L5_TRYRA</name>
<comment type="caution">
    <text evidence="3">The sequence shown here is derived from an EMBL/GenBank/DDBJ whole genome shotgun (WGS) entry which is preliminary data.</text>
</comment>
<gene>
    <name evidence="3" type="ORF">TRSC58_02298</name>
</gene>
<keyword evidence="1" id="KW-0677">Repeat</keyword>
<dbReference type="GO" id="GO:0006270">
    <property type="term" value="P:DNA replication initiation"/>
    <property type="evidence" value="ECO:0007669"/>
    <property type="project" value="TreeGrafter"/>
</dbReference>
<dbReference type="Pfam" id="PF00533">
    <property type="entry name" value="BRCT"/>
    <property type="match status" value="1"/>
</dbReference>
<dbReference type="Gene3D" id="3.40.50.10190">
    <property type="entry name" value="BRCT domain"/>
    <property type="match status" value="2"/>
</dbReference>
<evidence type="ECO:0000313" key="4">
    <source>
        <dbReference type="Proteomes" id="UP000031737"/>
    </source>
</evidence>